<dbReference type="InterPro" id="IPR001148">
    <property type="entry name" value="CA_dom"/>
</dbReference>
<dbReference type="CDD" id="cd03124">
    <property type="entry name" value="alpha_CA_prokaryotic_like"/>
    <property type="match status" value="1"/>
</dbReference>
<dbReference type="InterPro" id="IPR036398">
    <property type="entry name" value="CA_dom_sf"/>
</dbReference>
<dbReference type="InterPro" id="IPR023561">
    <property type="entry name" value="Carbonic_anhydrase_a-class"/>
</dbReference>
<evidence type="ECO:0000259" key="8">
    <source>
        <dbReference type="PROSITE" id="PS51144"/>
    </source>
</evidence>
<dbReference type="Proteomes" id="UP001203058">
    <property type="component" value="Unassembled WGS sequence"/>
</dbReference>
<evidence type="ECO:0000256" key="4">
    <source>
        <dbReference type="ARBA" id="ARBA00022833"/>
    </source>
</evidence>
<evidence type="ECO:0000313" key="10">
    <source>
        <dbReference type="Proteomes" id="UP001203058"/>
    </source>
</evidence>
<protein>
    <recommendedName>
        <fullName evidence="2">carbonic anhydrase</fullName>
        <ecNumber evidence="2">4.2.1.1</ecNumber>
    </recommendedName>
</protein>
<feature type="domain" description="Alpha-carbonic anhydrase" evidence="8">
    <location>
        <begin position="28"/>
        <end position="253"/>
    </location>
</feature>
<gene>
    <name evidence="9" type="ORF">LZ016_01850</name>
</gene>
<dbReference type="EC" id="4.2.1.1" evidence="2"/>
<dbReference type="PROSITE" id="PS51144">
    <property type="entry name" value="ALPHA_CA_2"/>
    <property type="match status" value="1"/>
</dbReference>
<sequence>MTRRAMPVAIGLTMVTAAFVPASAEQHHHWSYSGEGGPSHWAELDTKNAACGEGKSQSPVNIRIQDVRRTQLPKLMFNYRTTSLHIIDNGHSVQINVEPGSVLKVGDMSYQLLQLHFHHPSEELINGKRSEMVAHLVHRGTEGKLAVVAVLLRAGQPNSTVEALWNHLPKQKEREAYFKDVLINPAGLLPMDRSYFTYTGSLTTPPCSEGVRWLVLRSPSTLSKHEIAVFSKLYPNDARPVQKLNGRQVLGTK</sequence>
<reference evidence="9 10" key="1">
    <citation type="submission" date="2022-03" db="EMBL/GenBank/DDBJ databases">
        <authorList>
            <person name="Jo J.-H."/>
            <person name="Im W.-T."/>
        </authorList>
    </citation>
    <scope>NUCLEOTIDE SEQUENCE [LARGE SCALE GENOMIC DNA]</scope>
    <source>
        <strain evidence="9 10">SM33</strain>
    </source>
</reference>
<dbReference type="PANTHER" id="PTHR18952">
    <property type="entry name" value="CARBONIC ANHYDRASE"/>
    <property type="match status" value="1"/>
</dbReference>
<dbReference type="SMART" id="SM01057">
    <property type="entry name" value="Carb_anhydrase"/>
    <property type="match status" value="1"/>
</dbReference>
<dbReference type="RefSeq" id="WP_241445464.1">
    <property type="nucleotide sequence ID" value="NZ_JAKZHW010000001.1"/>
</dbReference>
<dbReference type="EMBL" id="JAKZHW010000001">
    <property type="protein sequence ID" value="MCH8614851.1"/>
    <property type="molecule type" value="Genomic_DNA"/>
</dbReference>
<comment type="similarity">
    <text evidence="1">Belongs to the alpha-carbonic anhydrase family.</text>
</comment>
<comment type="catalytic activity">
    <reaction evidence="6">
        <text>hydrogencarbonate + H(+) = CO2 + H2O</text>
        <dbReference type="Rhea" id="RHEA:10748"/>
        <dbReference type="ChEBI" id="CHEBI:15377"/>
        <dbReference type="ChEBI" id="CHEBI:15378"/>
        <dbReference type="ChEBI" id="CHEBI:16526"/>
        <dbReference type="ChEBI" id="CHEBI:17544"/>
        <dbReference type="EC" id="4.2.1.1"/>
    </reaction>
</comment>
<keyword evidence="10" id="KW-1185">Reference proteome</keyword>
<feature type="chain" id="PRO_5045758911" description="carbonic anhydrase" evidence="7">
    <location>
        <begin position="25"/>
        <end position="253"/>
    </location>
</feature>
<dbReference type="Pfam" id="PF00194">
    <property type="entry name" value="Carb_anhydrase"/>
    <property type="match status" value="1"/>
</dbReference>
<comment type="caution">
    <text evidence="9">The sequence shown here is derived from an EMBL/GenBank/DDBJ whole genome shotgun (WGS) entry which is preliminary data.</text>
</comment>
<keyword evidence="7" id="KW-0732">Signal</keyword>
<evidence type="ECO:0000256" key="6">
    <source>
        <dbReference type="ARBA" id="ARBA00048348"/>
    </source>
</evidence>
<proteinExistence type="inferred from homology"/>
<dbReference type="InterPro" id="IPR041891">
    <property type="entry name" value="Alpha_CA_prokaryot-like"/>
</dbReference>
<organism evidence="9 10">
    <name type="scientific">Sphingomonas telluris</name>
    <dbReference type="NCBI Taxonomy" id="2907998"/>
    <lineage>
        <taxon>Bacteria</taxon>
        <taxon>Pseudomonadati</taxon>
        <taxon>Pseudomonadota</taxon>
        <taxon>Alphaproteobacteria</taxon>
        <taxon>Sphingomonadales</taxon>
        <taxon>Sphingomonadaceae</taxon>
        <taxon>Sphingomonas</taxon>
    </lineage>
</organism>
<dbReference type="Gene3D" id="3.10.200.10">
    <property type="entry name" value="Alpha carbonic anhydrase"/>
    <property type="match status" value="1"/>
</dbReference>
<evidence type="ECO:0000256" key="2">
    <source>
        <dbReference type="ARBA" id="ARBA00012925"/>
    </source>
</evidence>
<evidence type="ECO:0000256" key="1">
    <source>
        <dbReference type="ARBA" id="ARBA00010718"/>
    </source>
</evidence>
<name>A0ABS9VIP3_9SPHN</name>
<keyword evidence="4" id="KW-0862">Zinc</keyword>
<dbReference type="PANTHER" id="PTHR18952:SF265">
    <property type="entry name" value="CARBONIC ANHYDRASE"/>
    <property type="match status" value="1"/>
</dbReference>
<dbReference type="SUPFAM" id="SSF51069">
    <property type="entry name" value="Carbonic anhydrase"/>
    <property type="match status" value="1"/>
</dbReference>
<keyword evidence="3" id="KW-0479">Metal-binding</keyword>
<feature type="signal peptide" evidence="7">
    <location>
        <begin position="1"/>
        <end position="24"/>
    </location>
</feature>
<evidence type="ECO:0000256" key="3">
    <source>
        <dbReference type="ARBA" id="ARBA00022723"/>
    </source>
</evidence>
<evidence type="ECO:0000256" key="5">
    <source>
        <dbReference type="ARBA" id="ARBA00023239"/>
    </source>
</evidence>
<accession>A0ABS9VIP3</accession>
<evidence type="ECO:0000256" key="7">
    <source>
        <dbReference type="SAM" id="SignalP"/>
    </source>
</evidence>
<keyword evidence="5" id="KW-0456">Lyase</keyword>
<evidence type="ECO:0000313" key="9">
    <source>
        <dbReference type="EMBL" id="MCH8614851.1"/>
    </source>
</evidence>